<dbReference type="InterPro" id="IPR046681">
    <property type="entry name" value="DUF6551"/>
</dbReference>
<gene>
    <name evidence="1" type="ORF">RAJCM14343_1230</name>
</gene>
<dbReference type="Proteomes" id="UP000325466">
    <property type="component" value="Unassembled WGS sequence"/>
</dbReference>
<dbReference type="RefSeq" id="WP_051446128.1">
    <property type="nucleotide sequence ID" value="NZ_BLAH01000036.1"/>
</dbReference>
<evidence type="ECO:0000313" key="2">
    <source>
        <dbReference type="Proteomes" id="UP000325466"/>
    </source>
</evidence>
<dbReference type="Pfam" id="PF20188">
    <property type="entry name" value="DUF6551"/>
    <property type="match status" value="1"/>
</dbReference>
<accession>A0ABQ0YHF9</accession>
<proteinExistence type="predicted"/>
<evidence type="ECO:0000313" key="1">
    <source>
        <dbReference type="EMBL" id="GES35981.1"/>
    </source>
</evidence>
<organism evidence="1 2">
    <name type="scientific">Rhodococcus aetherivorans</name>
    <dbReference type="NCBI Taxonomy" id="191292"/>
    <lineage>
        <taxon>Bacteria</taxon>
        <taxon>Bacillati</taxon>
        <taxon>Actinomycetota</taxon>
        <taxon>Actinomycetes</taxon>
        <taxon>Mycobacteriales</taxon>
        <taxon>Nocardiaceae</taxon>
        <taxon>Rhodococcus</taxon>
    </lineage>
</organism>
<evidence type="ECO:0008006" key="3">
    <source>
        <dbReference type="Google" id="ProtNLM"/>
    </source>
</evidence>
<reference evidence="1 2" key="1">
    <citation type="journal article" date="2018" name="Biodegradation">
        <title>1,4-Dioxane degradation characteristics of Rhodococcus aetherivorans JCM 14343.</title>
        <authorList>
            <person name="Inoue D."/>
            <person name="Tsunoda T."/>
            <person name="Yamamoto N."/>
            <person name="Ike M."/>
            <person name="Sei K."/>
        </authorList>
    </citation>
    <scope>NUCLEOTIDE SEQUENCE [LARGE SCALE GENOMIC DNA]</scope>
    <source>
        <strain evidence="1 2">JCM 14343</strain>
    </source>
</reference>
<keyword evidence="2" id="KW-1185">Reference proteome</keyword>
<dbReference type="EMBL" id="BLAH01000036">
    <property type="protein sequence ID" value="GES35981.1"/>
    <property type="molecule type" value="Genomic_DNA"/>
</dbReference>
<protein>
    <recommendedName>
        <fullName evidence="3">ParB/Sulfiredoxin domain-containing protein</fullName>
    </recommendedName>
</protein>
<name>A0ABQ0YHF9_9NOCA</name>
<sequence length="262" mass="29125">MPDTYIDVIPVGAMFADPTYQRELDHRRAERMARDWNRRLVGVLEVSDRGEDTAPRYAIINGQHRWAAARTVDADMQLAATVHTGLTPEGEAKLFFDIDAKTRQLTTWDRWHARSAAGDATVTAIERIAAECGLAVTQDPGPKNLQCCAALERIWNRSAPEVLADTLVLVLDVWPGDESAKKAVVIEGIALVLDKYALYLDSGRLADAMSDITPRQLHARARDLQDSGTKGTFPQLIARVLVTAYNRRPGRGRLDLTILQRK</sequence>
<comment type="caution">
    <text evidence="1">The sequence shown here is derived from an EMBL/GenBank/DDBJ whole genome shotgun (WGS) entry which is preliminary data.</text>
</comment>